<evidence type="ECO:0000313" key="3">
    <source>
        <dbReference type="Proteomes" id="UP000318538"/>
    </source>
</evidence>
<keyword evidence="3" id="KW-1185">Reference proteome</keyword>
<evidence type="ECO:0000256" key="1">
    <source>
        <dbReference type="SAM" id="MobiDB-lite"/>
    </source>
</evidence>
<feature type="compositionally biased region" description="Polar residues" evidence="1">
    <location>
        <begin position="47"/>
        <end position="56"/>
    </location>
</feature>
<protein>
    <submittedName>
        <fullName evidence="2">Uncharacterized protein</fullName>
    </submittedName>
</protein>
<dbReference type="RefSeq" id="WP_145175487.1">
    <property type="nucleotide sequence ID" value="NZ_CP036525.1"/>
</dbReference>
<feature type="region of interest" description="Disordered" evidence="1">
    <location>
        <begin position="34"/>
        <end position="59"/>
    </location>
</feature>
<proteinExistence type="predicted"/>
<dbReference type="Proteomes" id="UP000318538">
    <property type="component" value="Chromosome"/>
</dbReference>
<name>A0A517NK10_9BACT</name>
<accession>A0A517NK10</accession>
<dbReference type="AlphaFoldDB" id="A0A517NK10"/>
<evidence type="ECO:0000313" key="2">
    <source>
        <dbReference type="EMBL" id="QDT07474.1"/>
    </source>
</evidence>
<reference evidence="2 3" key="1">
    <citation type="submission" date="2019-02" db="EMBL/GenBank/DDBJ databases">
        <title>Deep-cultivation of Planctomycetes and their phenomic and genomic characterization uncovers novel biology.</title>
        <authorList>
            <person name="Wiegand S."/>
            <person name="Jogler M."/>
            <person name="Boedeker C."/>
            <person name="Pinto D."/>
            <person name="Vollmers J."/>
            <person name="Rivas-Marin E."/>
            <person name="Kohn T."/>
            <person name="Peeters S.H."/>
            <person name="Heuer A."/>
            <person name="Rast P."/>
            <person name="Oberbeckmann S."/>
            <person name="Bunk B."/>
            <person name="Jeske O."/>
            <person name="Meyerdierks A."/>
            <person name="Storesund J.E."/>
            <person name="Kallscheuer N."/>
            <person name="Luecker S."/>
            <person name="Lage O.M."/>
            <person name="Pohl T."/>
            <person name="Merkel B.J."/>
            <person name="Hornburger P."/>
            <person name="Mueller R.-W."/>
            <person name="Bruemmer F."/>
            <person name="Labrenz M."/>
            <person name="Spormann A.M."/>
            <person name="Op den Camp H."/>
            <person name="Overmann J."/>
            <person name="Amann R."/>
            <person name="Jetten M.S.M."/>
            <person name="Mascher T."/>
            <person name="Medema M.H."/>
            <person name="Devos D.P."/>
            <person name="Kaster A.-K."/>
            <person name="Ovreas L."/>
            <person name="Rohde M."/>
            <person name="Galperin M.Y."/>
            <person name="Jogler C."/>
        </authorList>
    </citation>
    <scope>NUCLEOTIDE SEQUENCE [LARGE SCALE GENOMIC DNA]</scope>
    <source>
        <strain evidence="2 3">K22_7</strain>
    </source>
</reference>
<sequence length="182" mass="20900">MDNQPEDRPIDWNSLLDWDKAIDEAMQKGRFRWSRSAERSKSLEEVANSSVRSTLRQAKEMSVTEEEELRKLFEKTFKRHHDTATHAYRTGQGKSATFSALSTDEQDFGSQIDGSSSTDSTRPFPLWLTERLEALDDVHHQVALAMLKRLTVDETMEALTMKRSAVLKARAKIRKDLEDLLS</sequence>
<feature type="compositionally biased region" description="Basic and acidic residues" evidence="1">
    <location>
        <begin position="35"/>
        <end position="44"/>
    </location>
</feature>
<organism evidence="2 3">
    <name type="scientific">Rubripirellula lacrimiformis</name>
    <dbReference type="NCBI Taxonomy" id="1930273"/>
    <lineage>
        <taxon>Bacteria</taxon>
        <taxon>Pseudomonadati</taxon>
        <taxon>Planctomycetota</taxon>
        <taxon>Planctomycetia</taxon>
        <taxon>Pirellulales</taxon>
        <taxon>Pirellulaceae</taxon>
        <taxon>Rubripirellula</taxon>
    </lineage>
</organism>
<gene>
    <name evidence="2" type="ORF">K227x_59010</name>
</gene>
<dbReference type="EMBL" id="CP036525">
    <property type="protein sequence ID" value="QDT07474.1"/>
    <property type="molecule type" value="Genomic_DNA"/>
</dbReference>
<dbReference type="KEGG" id="rlc:K227x_59010"/>